<organism evidence="1 2">
    <name type="scientific">Neorhizobium lilium</name>
    <dbReference type="NCBI Taxonomy" id="2503024"/>
    <lineage>
        <taxon>Bacteria</taxon>
        <taxon>Pseudomonadati</taxon>
        <taxon>Pseudomonadota</taxon>
        <taxon>Alphaproteobacteria</taxon>
        <taxon>Hyphomicrobiales</taxon>
        <taxon>Rhizobiaceae</taxon>
        <taxon>Rhizobium/Agrobacterium group</taxon>
        <taxon>Neorhizobium</taxon>
    </lineage>
</organism>
<proteinExistence type="predicted"/>
<dbReference type="PANTHER" id="PTHR35519:SF2">
    <property type="entry name" value="PH DOMAIN PROTEIN"/>
    <property type="match status" value="1"/>
</dbReference>
<dbReference type="AlphaFoldDB" id="A0A444LD25"/>
<dbReference type="EMBL" id="SBIP01000004">
    <property type="protein sequence ID" value="RWX75708.1"/>
    <property type="molecule type" value="Genomic_DNA"/>
</dbReference>
<dbReference type="OrthoDB" id="513552at2"/>
<sequence>MVTKTWDAASERFIDGAEDRIERLRRLRRLSGIARIMDTAIGIPGTRLRFGADSIFGLVPVVGDAGGALVGLYTVNEARRMGVPPAKLMQMLGNIAADSVVGSIPLAGDLFDLFFKSHRRNLQIILDHFEVTPEELRMR</sequence>
<dbReference type="RefSeq" id="WP_128444593.1">
    <property type="nucleotide sequence ID" value="NZ_SBIP01000004.1"/>
</dbReference>
<accession>A0A444LD25</accession>
<dbReference type="InterPro" id="IPR025187">
    <property type="entry name" value="DUF4112"/>
</dbReference>
<dbReference type="PANTHER" id="PTHR35519">
    <property type="entry name" value="MEMBRANE PROTEINS"/>
    <property type="match status" value="1"/>
</dbReference>
<dbReference type="Pfam" id="PF13430">
    <property type="entry name" value="DUF4112"/>
    <property type="match status" value="1"/>
</dbReference>
<protein>
    <submittedName>
        <fullName evidence="1">DUF4112 domain-containing protein</fullName>
    </submittedName>
</protein>
<name>A0A444LD25_9HYPH</name>
<evidence type="ECO:0000313" key="1">
    <source>
        <dbReference type="EMBL" id="RWX75708.1"/>
    </source>
</evidence>
<keyword evidence="2" id="KW-1185">Reference proteome</keyword>
<comment type="caution">
    <text evidence="1">The sequence shown here is derived from an EMBL/GenBank/DDBJ whole genome shotgun (WGS) entry which is preliminary data.</text>
</comment>
<dbReference type="Proteomes" id="UP000287687">
    <property type="component" value="Unassembled WGS sequence"/>
</dbReference>
<gene>
    <name evidence="1" type="ORF">EPK99_18645</name>
</gene>
<evidence type="ECO:0000313" key="2">
    <source>
        <dbReference type="Proteomes" id="UP000287687"/>
    </source>
</evidence>
<reference evidence="1 2" key="1">
    <citation type="submission" date="2019-01" db="EMBL/GenBank/DDBJ databases">
        <title>The draft genome of Rhizobium sp. 24NR.</title>
        <authorList>
            <person name="Liu L."/>
            <person name="Liang L."/>
            <person name="Shi S."/>
            <person name="Xu L."/>
            <person name="Wang X."/>
            <person name="Li L."/>
            <person name="Zhang X."/>
        </authorList>
    </citation>
    <scope>NUCLEOTIDE SEQUENCE [LARGE SCALE GENOMIC DNA]</scope>
    <source>
        <strain evidence="1 2">24NR</strain>
    </source>
</reference>